<keyword evidence="8 10" id="KW-0472">Membrane</keyword>
<keyword evidence="7 10" id="KW-1133">Transmembrane helix</keyword>
<evidence type="ECO:0000256" key="6">
    <source>
        <dbReference type="ARBA" id="ARBA00022968"/>
    </source>
</evidence>
<name>A0A167Z925_9HYPO</name>
<keyword evidence="12" id="KW-1185">Reference proteome</keyword>
<feature type="region of interest" description="Disordered" evidence="9">
    <location>
        <begin position="33"/>
        <end position="69"/>
    </location>
</feature>
<dbReference type="GO" id="GO:0008250">
    <property type="term" value="C:oligosaccharyltransferase complex"/>
    <property type="evidence" value="ECO:0007669"/>
    <property type="project" value="TreeGrafter"/>
</dbReference>
<comment type="caution">
    <text evidence="11">The sequence shown here is derived from an EMBL/GenBank/DDBJ whole genome shotgun (WGS) entry which is preliminary data.</text>
</comment>
<dbReference type="InterPro" id="IPR018943">
    <property type="entry name" value="Oligosaccaryltransferase"/>
</dbReference>
<evidence type="ECO:0000313" key="12">
    <source>
        <dbReference type="Proteomes" id="UP000076874"/>
    </source>
</evidence>
<feature type="transmembrane region" description="Helical" evidence="10">
    <location>
        <begin position="7"/>
        <end position="28"/>
    </location>
</feature>
<evidence type="ECO:0000256" key="8">
    <source>
        <dbReference type="ARBA" id="ARBA00023136"/>
    </source>
</evidence>
<evidence type="ECO:0000256" key="7">
    <source>
        <dbReference type="ARBA" id="ARBA00022989"/>
    </source>
</evidence>
<evidence type="ECO:0000256" key="1">
    <source>
        <dbReference type="ARBA" id="ARBA00004643"/>
    </source>
</evidence>
<evidence type="ECO:0000256" key="4">
    <source>
        <dbReference type="ARBA" id="ARBA00022692"/>
    </source>
</evidence>
<gene>
    <name evidence="11" type="ORF">SPI_01804</name>
</gene>
<dbReference type="OrthoDB" id="2124077at2759"/>
<dbReference type="Proteomes" id="UP000076874">
    <property type="component" value="Unassembled WGS sequence"/>
</dbReference>
<evidence type="ECO:0000256" key="5">
    <source>
        <dbReference type="ARBA" id="ARBA00022824"/>
    </source>
</evidence>
<dbReference type="Pfam" id="PF10215">
    <property type="entry name" value="Ost4"/>
    <property type="match status" value="1"/>
</dbReference>
<keyword evidence="6" id="KW-0735">Signal-anchor</keyword>
<protein>
    <recommendedName>
        <fullName evidence="3">Dolichyl-diphosphooligosaccharide--protein glycosyltransferase subunit 4</fullName>
    </recommendedName>
</protein>
<dbReference type="GO" id="GO:0016740">
    <property type="term" value="F:transferase activity"/>
    <property type="evidence" value="ECO:0007669"/>
    <property type="project" value="UniProtKB-KW"/>
</dbReference>
<feature type="compositionally biased region" description="Basic and acidic residues" evidence="9">
    <location>
        <begin position="52"/>
        <end position="63"/>
    </location>
</feature>
<evidence type="ECO:0000256" key="2">
    <source>
        <dbReference type="ARBA" id="ARBA00007685"/>
    </source>
</evidence>
<evidence type="ECO:0000256" key="3">
    <source>
        <dbReference type="ARBA" id="ARBA00017662"/>
    </source>
</evidence>
<dbReference type="InterPro" id="IPR051307">
    <property type="entry name" value="OST4"/>
</dbReference>
<dbReference type="GO" id="GO:0018279">
    <property type="term" value="P:protein N-linked glycosylation via asparagine"/>
    <property type="evidence" value="ECO:0007669"/>
    <property type="project" value="TreeGrafter"/>
</dbReference>
<dbReference type="SUPFAM" id="SSF103464">
    <property type="entry name" value="Oligosaccharyltransferase subunit ost4p"/>
    <property type="match status" value="1"/>
</dbReference>
<dbReference type="PANTHER" id="PTHR48164">
    <property type="entry name" value="DOLICHYL-DIPHOSPHOOLIGOSACCHARIDE--PROTEIN GLYCOSYLTRANSFERASE SUBUNIT 4"/>
    <property type="match status" value="1"/>
</dbReference>
<comment type="subcellular location">
    <subcellularLocation>
        <location evidence="1">Endoplasmic reticulum membrane</location>
        <topology evidence="1">Single-pass type III membrane protein</topology>
    </subcellularLocation>
</comment>
<evidence type="ECO:0000256" key="9">
    <source>
        <dbReference type="SAM" id="MobiDB-lite"/>
    </source>
</evidence>
<dbReference type="PANTHER" id="PTHR48164:SF1">
    <property type="entry name" value="DOLICHYL-DIPHOSPHOOLIGOSACCHARIDE--PROTEIN GLYCOSYLTRANSFERASE SUBUNIT 4"/>
    <property type="match status" value="1"/>
</dbReference>
<evidence type="ECO:0000256" key="10">
    <source>
        <dbReference type="SAM" id="Phobius"/>
    </source>
</evidence>
<evidence type="ECO:0000313" key="11">
    <source>
        <dbReference type="EMBL" id="OAA67228.1"/>
    </source>
</evidence>
<keyword evidence="11" id="KW-0808">Transferase</keyword>
<keyword evidence="4 10" id="KW-0812">Transmembrane</keyword>
<reference evidence="11 12" key="1">
    <citation type="journal article" date="2016" name="Genome Biol. Evol.">
        <title>Divergent and convergent evolution of fungal pathogenicity.</title>
        <authorList>
            <person name="Shang Y."/>
            <person name="Xiao G."/>
            <person name="Zheng P."/>
            <person name="Cen K."/>
            <person name="Zhan S."/>
            <person name="Wang C."/>
        </authorList>
    </citation>
    <scope>NUCLEOTIDE SEQUENCE [LARGE SCALE GENOMIC DNA]</scope>
    <source>
        <strain evidence="11 12">RCEF 264</strain>
    </source>
</reference>
<dbReference type="AlphaFoldDB" id="A0A167Z925"/>
<dbReference type="InterPro" id="IPR036330">
    <property type="entry name" value="Ost4p_sf"/>
</dbReference>
<keyword evidence="5" id="KW-0256">Endoplasmic reticulum</keyword>
<accession>A0A167Z925</accession>
<dbReference type="EMBL" id="AZHD01000002">
    <property type="protein sequence ID" value="OAA67228.1"/>
    <property type="molecule type" value="Genomic_DNA"/>
</dbReference>
<sequence>MISDDQLYNLAIFLGCSAMILIVVYHFLETNTRDETESGKRNAAKAVAPSKGLREDHVSETGRKLRTPA</sequence>
<comment type="similarity">
    <text evidence="2">Belongs to the OST4 family.</text>
</comment>
<organism evidence="11 12">
    <name type="scientific">Niveomyces insectorum RCEF 264</name>
    <dbReference type="NCBI Taxonomy" id="1081102"/>
    <lineage>
        <taxon>Eukaryota</taxon>
        <taxon>Fungi</taxon>
        <taxon>Dikarya</taxon>
        <taxon>Ascomycota</taxon>
        <taxon>Pezizomycotina</taxon>
        <taxon>Sordariomycetes</taxon>
        <taxon>Hypocreomycetidae</taxon>
        <taxon>Hypocreales</taxon>
        <taxon>Cordycipitaceae</taxon>
        <taxon>Niveomyces</taxon>
    </lineage>
</organism>
<proteinExistence type="inferred from homology"/>